<sequence length="137" mass="14785">MPFTIEDRLAITDLVSLHGHLTDAGELDRMRELFTEDVVYDVTDLGGEPIEGLAALRDAALALGAGNPVGHHVTNVVVEAETADRARVRSKGIGIRTDGSCGSVTYEDTAVRLPEGWRITHRRILARRVPLNGGDST</sequence>
<reference evidence="3" key="1">
    <citation type="journal article" date="2019" name="Int. J. Syst. Evol. Microbiol.">
        <title>The Global Catalogue of Microorganisms (GCM) 10K type strain sequencing project: providing services to taxonomists for standard genome sequencing and annotation.</title>
        <authorList>
            <consortium name="The Broad Institute Genomics Platform"/>
            <consortium name="The Broad Institute Genome Sequencing Center for Infectious Disease"/>
            <person name="Wu L."/>
            <person name="Ma J."/>
        </authorList>
    </citation>
    <scope>NUCLEOTIDE SEQUENCE [LARGE SCALE GENOMIC DNA]</scope>
    <source>
        <strain evidence="3">JCM 9371</strain>
    </source>
</reference>
<dbReference type="InterPro" id="IPR032710">
    <property type="entry name" value="NTF2-like_dom_sf"/>
</dbReference>
<gene>
    <name evidence="2" type="ORF">ACFQZM_21735</name>
</gene>
<evidence type="ECO:0000259" key="1">
    <source>
        <dbReference type="Pfam" id="PF13577"/>
    </source>
</evidence>
<dbReference type="EMBL" id="JBHTGP010000012">
    <property type="protein sequence ID" value="MFD0687135.1"/>
    <property type="molecule type" value="Genomic_DNA"/>
</dbReference>
<feature type="domain" description="SnoaL-like" evidence="1">
    <location>
        <begin position="5"/>
        <end position="123"/>
    </location>
</feature>
<accession>A0ABW2XRP0</accession>
<dbReference type="SUPFAM" id="SSF54427">
    <property type="entry name" value="NTF2-like"/>
    <property type="match status" value="1"/>
</dbReference>
<dbReference type="Gene3D" id="3.10.450.50">
    <property type="match status" value="1"/>
</dbReference>
<dbReference type="InterPro" id="IPR037401">
    <property type="entry name" value="SnoaL-like"/>
</dbReference>
<dbReference type="RefSeq" id="WP_131757255.1">
    <property type="nucleotide sequence ID" value="NZ_CAACUY010000028.1"/>
</dbReference>
<comment type="caution">
    <text evidence="2">The sequence shown here is derived from an EMBL/GenBank/DDBJ whole genome shotgun (WGS) entry which is preliminary data.</text>
</comment>
<proteinExistence type="predicted"/>
<evidence type="ECO:0000313" key="3">
    <source>
        <dbReference type="Proteomes" id="UP001597063"/>
    </source>
</evidence>
<dbReference type="Proteomes" id="UP001597063">
    <property type="component" value="Unassembled WGS sequence"/>
</dbReference>
<dbReference type="Pfam" id="PF13577">
    <property type="entry name" value="SnoaL_4"/>
    <property type="match status" value="1"/>
</dbReference>
<name>A0ABW2XRP0_9ACTN</name>
<keyword evidence="3" id="KW-1185">Reference proteome</keyword>
<evidence type="ECO:0000313" key="2">
    <source>
        <dbReference type="EMBL" id="MFD0687135.1"/>
    </source>
</evidence>
<organism evidence="2 3">
    <name type="scientific">Actinomadura fibrosa</name>
    <dbReference type="NCBI Taxonomy" id="111802"/>
    <lineage>
        <taxon>Bacteria</taxon>
        <taxon>Bacillati</taxon>
        <taxon>Actinomycetota</taxon>
        <taxon>Actinomycetes</taxon>
        <taxon>Streptosporangiales</taxon>
        <taxon>Thermomonosporaceae</taxon>
        <taxon>Actinomadura</taxon>
    </lineage>
</organism>
<protein>
    <submittedName>
        <fullName evidence="2">Nuclear transport factor 2 family protein</fullName>
    </submittedName>
</protein>